<keyword evidence="4" id="KW-1185">Reference proteome</keyword>
<keyword evidence="1" id="KW-0732">Signal</keyword>
<reference evidence="3 4" key="1">
    <citation type="submission" date="2016-10" db="EMBL/GenBank/DDBJ databases">
        <authorList>
            <person name="de Groot N.N."/>
        </authorList>
    </citation>
    <scope>NUCLEOTIDE SEQUENCE [LARGE SCALE GENOMIC DNA]</scope>
    <source>
        <strain evidence="3 4">DSM 25584</strain>
    </source>
</reference>
<gene>
    <name evidence="3" type="ORF">SAMN05216241_101167</name>
</gene>
<accession>A0A1G7L9E8</accession>
<dbReference type="PROSITE" id="PS51257">
    <property type="entry name" value="PROKAR_LIPOPROTEIN"/>
    <property type="match status" value="1"/>
</dbReference>
<proteinExistence type="predicted"/>
<dbReference type="RefSeq" id="WP_090018224.1">
    <property type="nucleotide sequence ID" value="NZ_FNCE01000001.1"/>
</dbReference>
<feature type="domain" description="Excalibur calcium-binding" evidence="2">
    <location>
        <begin position="35"/>
        <end position="69"/>
    </location>
</feature>
<dbReference type="InterPro" id="IPR008613">
    <property type="entry name" value="Excalibur_Ca-bd_domain"/>
</dbReference>
<dbReference type="Pfam" id="PF05901">
    <property type="entry name" value="Excalibur"/>
    <property type="match status" value="1"/>
</dbReference>
<feature type="signal peptide" evidence="1">
    <location>
        <begin position="1"/>
        <end position="15"/>
    </location>
</feature>
<protein>
    <submittedName>
        <fullName evidence="3">Excalibur calcium-binding domain-containing protein</fullName>
    </submittedName>
</protein>
<evidence type="ECO:0000259" key="2">
    <source>
        <dbReference type="Pfam" id="PF05901"/>
    </source>
</evidence>
<name>A0A1G7L9E8_9PROT</name>
<evidence type="ECO:0000256" key="1">
    <source>
        <dbReference type="SAM" id="SignalP"/>
    </source>
</evidence>
<organism evidence="3 4">
    <name type="scientific">Limimonas halophila</name>
    <dbReference type="NCBI Taxonomy" id="1082479"/>
    <lineage>
        <taxon>Bacteria</taxon>
        <taxon>Pseudomonadati</taxon>
        <taxon>Pseudomonadota</taxon>
        <taxon>Alphaproteobacteria</taxon>
        <taxon>Rhodospirillales</taxon>
        <taxon>Rhodovibrionaceae</taxon>
        <taxon>Limimonas</taxon>
    </lineage>
</organism>
<dbReference type="EMBL" id="FNCE01000001">
    <property type="protein sequence ID" value="SDF46083.1"/>
    <property type="molecule type" value="Genomic_DNA"/>
</dbReference>
<evidence type="ECO:0000313" key="3">
    <source>
        <dbReference type="EMBL" id="SDF46083.1"/>
    </source>
</evidence>
<evidence type="ECO:0000313" key="4">
    <source>
        <dbReference type="Proteomes" id="UP000199415"/>
    </source>
</evidence>
<dbReference type="AlphaFoldDB" id="A0A1G7L9E8"/>
<sequence length="72" mass="7901">MMRMGLGALALLALAGCGEVTMHSEVGGFKNAVMTCDSFESVEVAQRYQDIHHRTRTGLDPDRDGIVCEDMR</sequence>
<dbReference type="Proteomes" id="UP000199415">
    <property type="component" value="Unassembled WGS sequence"/>
</dbReference>
<feature type="chain" id="PRO_5012904536" evidence="1">
    <location>
        <begin position="16"/>
        <end position="72"/>
    </location>
</feature>